<protein>
    <recommendedName>
        <fullName evidence="4">Aspartyl-phosphate phosphatase Spo0E family protein</fullName>
    </recommendedName>
</protein>
<dbReference type="Pfam" id="PF09388">
    <property type="entry name" value="SpoOE-like"/>
    <property type="match status" value="1"/>
</dbReference>
<dbReference type="GO" id="GO:0043937">
    <property type="term" value="P:regulation of sporulation"/>
    <property type="evidence" value="ECO:0007669"/>
    <property type="project" value="InterPro"/>
</dbReference>
<dbReference type="InterPro" id="IPR036638">
    <property type="entry name" value="HLH_DNA-bd_sf"/>
</dbReference>
<keyword evidence="1" id="KW-0175">Coiled coil</keyword>
<dbReference type="AlphaFoldDB" id="A0A161RZF8"/>
<dbReference type="InterPro" id="IPR037208">
    <property type="entry name" value="Spo0E-like_sf"/>
</dbReference>
<proteinExistence type="predicted"/>
<dbReference type="InterPro" id="IPR018540">
    <property type="entry name" value="Spo0E-like"/>
</dbReference>
<dbReference type="Gene3D" id="4.10.280.10">
    <property type="entry name" value="Helix-loop-helix DNA-binding domain"/>
    <property type="match status" value="1"/>
</dbReference>
<feature type="coiled-coil region" evidence="1">
    <location>
        <begin position="11"/>
        <end position="60"/>
    </location>
</feature>
<comment type="caution">
    <text evidence="2">The sequence shown here is derived from an EMBL/GenBank/DDBJ whole genome shotgun (WGS) entry which is preliminary data.</text>
</comment>
<accession>A0A161RZF8</accession>
<evidence type="ECO:0000313" key="2">
    <source>
        <dbReference type="EMBL" id="KZE77119.1"/>
    </source>
</evidence>
<dbReference type="Proteomes" id="UP000076563">
    <property type="component" value="Unassembled WGS sequence"/>
</dbReference>
<evidence type="ECO:0000313" key="3">
    <source>
        <dbReference type="Proteomes" id="UP000076563"/>
    </source>
</evidence>
<evidence type="ECO:0008006" key="4">
    <source>
        <dbReference type="Google" id="ProtNLM"/>
    </source>
</evidence>
<dbReference type="SUPFAM" id="SSF140500">
    <property type="entry name" value="BAS1536-like"/>
    <property type="match status" value="1"/>
</dbReference>
<gene>
    <name evidence="2" type="ORF">AV654_22800</name>
</gene>
<dbReference type="GO" id="GO:0046983">
    <property type="term" value="F:protein dimerization activity"/>
    <property type="evidence" value="ECO:0007669"/>
    <property type="project" value="InterPro"/>
</dbReference>
<dbReference type="RefSeq" id="WP_063184075.1">
    <property type="nucleotide sequence ID" value="NZ_LQRA01000065.1"/>
</dbReference>
<sequence>MVAMSEINMLLADMLKEIEQLRIGLNALSQNKNSLVDPEVIRASKKLDDALNEYARLSSKWQDPPTGQD</sequence>
<organism evidence="2 3">
    <name type="scientific">Paenibacillus elgii</name>
    <dbReference type="NCBI Taxonomy" id="189691"/>
    <lineage>
        <taxon>Bacteria</taxon>
        <taxon>Bacillati</taxon>
        <taxon>Bacillota</taxon>
        <taxon>Bacilli</taxon>
        <taxon>Bacillales</taxon>
        <taxon>Paenibacillaceae</taxon>
        <taxon>Paenibacillus</taxon>
    </lineage>
</organism>
<reference evidence="3" key="1">
    <citation type="submission" date="2016-01" db="EMBL/GenBank/DDBJ databases">
        <title>Draft genome of Chromobacterium sp. F49.</title>
        <authorList>
            <person name="Hong K.W."/>
        </authorList>
    </citation>
    <scope>NUCLEOTIDE SEQUENCE [LARGE SCALE GENOMIC DNA]</scope>
    <source>
        <strain evidence="3">M63</strain>
    </source>
</reference>
<name>A0A161RZF8_9BACL</name>
<keyword evidence="3" id="KW-1185">Reference proteome</keyword>
<evidence type="ECO:0000256" key="1">
    <source>
        <dbReference type="SAM" id="Coils"/>
    </source>
</evidence>
<dbReference type="EMBL" id="LQRA01000065">
    <property type="protein sequence ID" value="KZE77119.1"/>
    <property type="molecule type" value="Genomic_DNA"/>
</dbReference>